<organism evidence="3 4">
    <name type="scientific">Candidatus Bacteroides merdipullorum</name>
    <dbReference type="NCBI Taxonomy" id="2838474"/>
    <lineage>
        <taxon>Bacteria</taxon>
        <taxon>Pseudomonadati</taxon>
        <taxon>Bacteroidota</taxon>
        <taxon>Bacteroidia</taxon>
        <taxon>Bacteroidales</taxon>
        <taxon>Bacteroidaceae</taxon>
        <taxon>Bacteroides</taxon>
    </lineage>
</organism>
<keyword evidence="1" id="KW-0472">Membrane</keyword>
<feature type="transmembrane region" description="Helical" evidence="1">
    <location>
        <begin position="94"/>
        <end position="113"/>
    </location>
</feature>
<dbReference type="Proteomes" id="UP000824023">
    <property type="component" value="Unassembled WGS sequence"/>
</dbReference>
<evidence type="ECO:0000256" key="1">
    <source>
        <dbReference type="SAM" id="Phobius"/>
    </source>
</evidence>
<feature type="transmembrane region" description="Helical" evidence="1">
    <location>
        <begin position="125"/>
        <end position="146"/>
    </location>
</feature>
<keyword evidence="3" id="KW-0808">Transferase</keyword>
<dbReference type="InterPro" id="IPR002656">
    <property type="entry name" value="Acyl_transf_3_dom"/>
</dbReference>
<dbReference type="Pfam" id="PF01757">
    <property type="entry name" value="Acyl_transf_3"/>
    <property type="match status" value="1"/>
</dbReference>
<accession>A0A9D2A2C2</accession>
<evidence type="ECO:0000259" key="2">
    <source>
        <dbReference type="Pfam" id="PF01757"/>
    </source>
</evidence>
<evidence type="ECO:0000313" key="3">
    <source>
        <dbReference type="EMBL" id="HIZ00837.1"/>
    </source>
</evidence>
<keyword evidence="3" id="KW-0012">Acyltransferase</keyword>
<keyword evidence="1" id="KW-0812">Transmembrane</keyword>
<feature type="domain" description="Acyltransferase 3" evidence="2">
    <location>
        <begin position="3"/>
        <end position="170"/>
    </location>
</feature>
<feature type="transmembrane region" description="Helical" evidence="1">
    <location>
        <begin position="55"/>
        <end position="74"/>
    </location>
</feature>
<reference evidence="3" key="1">
    <citation type="journal article" date="2021" name="PeerJ">
        <title>Extensive microbial diversity within the chicken gut microbiome revealed by metagenomics and culture.</title>
        <authorList>
            <person name="Gilroy R."/>
            <person name="Ravi A."/>
            <person name="Getino M."/>
            <person name="Pursley I."/>
            <person name="Horton D.L."/>
            <person name="Alikhan N.F."/>
            <person name="Baker D."/>
            <person name="Gharbi K."/>
            <person name="Hall N."/>
            <person name="Watson M."/>
            <person name="Adriaenssens E.M."/>
            <person name="Foster-Nyarko E."/>
            <person name="Jarju S."/>
            <person name="Secka A."/>
            <person name="Antonio M."/>
            <person name="Oren A."/>
            <person name="Chaudhuri R.R."/>
            <person name="La Ragione R."/>
            <person name="Hildebrand F."/>
            <person name="Pallen M.J."/>
        </authorList>
    </citation>
    <scope>NUCLEOTIDE SEQUENCE</scope>
    <source>
        <strain evidence="3">ChiHjej12B11-24981</strain>
    </source>
</reference>
<sequence>MILAFVVTMLAICFVSYLDLVKGYGMSSIVKGGPFPVWLVFFVVGIYLGNQKERAYCLWPWLLCLVGGLILSFLETKWAYPLHHIGYGIKPSSHLYSLAVIILLFSEKVQSLFASDNWIVKAFAYLGRISFGVYLVHCFFIMFIVHFIHLNWVLLTVGTLILTIAFIYVTQRVVPVLAQRIGFH</sequence>
<feature type="transmembrane region" description="Helical" evidence="1">
    <location>
        <begin position="28"/>
        <end position="48"/>
    </location>
</feature>
<feature type="transmembrane region" description="Helical" evidence="1">
    <location>
        <begin position="152"/>
        <end position="170"/>
    </location>
</feature>
<keyword evidence="1" id="KW-1133">Transmembrane helix</keyword>
<dbReference type="AlphaFoldDB" id="A0A9D2A2C2"/>
<dbReference type="GO" id="GO:0016747">
    <property type="term" value="F:acyltransferase activity, transferring groups other than amino-acyl groups"/>
    <property type="evidence" value="ECO:0007669"/>
    <property type="project" value="InterPro"/>
</dbReference>
<protein>
    <submittedName>
        <fullName evidence="3">Acyltransferase family protein</fullName>
    </submittedName>
</protein>
<evidence type="ECO:0000313" key="4">
    <source>
        <dbReference type="Proteomes" id="UP000824023"/>
    </source>
</evidence>
<gene>
    <name evidence="3" type="ORF">H9819_01105</name>
</gene>
<name>A0A9D2A2C2_9BACE</name>
<proteinExistence type="predicted"/>
<dbReference type="EMBL" id="DXCK01000018">
    <property type="protein sequence ID" value="HIZ00837.1"/>
    <property type="molecule type" value="Genomic_DNA"/>
</dbReference>
<comment type="caution">
    <text evidence="3">The sequence shown here is derived from an EMBL/GenBank/DDBJ whole genome shotgun (WGS) entry which is preliminary data.</text>
</comment>
<reference evidence="3" key="2">
    <citation type="submission" date="2021-04" db="EMBL/GenBank/DDBJ databases">
        <authorList>
            <person name="Gilroy R."/>
        </authorList>
    </citation>
    <scope>NUCLEOTIDE SEQUENCE</scope>
    <source>
        <strain evidence="3">ChiHjej12B11-24981</strain>
    </source>
</reference>